<evidence type="ECO:0000313" key="3">
    <source>
        <dbReference type="EMBL" id="KVH90306.1"/>
    </source>
</evidence>
<evidence type="ECO:0000259" key="2">
    <source>
        <dbReference type="Pfam" id="PF09133"/>
    </source>
</evidence>
<dbReference type="PANTHER" id="PTHR35311">
    <property type="entry name" value="KINETOCHORE-ASSOCIATED PROTEIN KNL-2 HOMOLOG"/>
    <property type="match status" value="1"/>
</dbReference>
<feature type="transmembrane region" description="Helical" evidence="1">
    <location>
        <begin position="301"/>
        <end position="323"/>
    </location>
</feature>
<dbReference type="EMBL" id="LEKV01005107">
    <property type="protein sequence ID" value="KVH90306.1"/>
    <property type="molecule type" value="Genomic_DNA"/>
</dbReference>
<proteinExistence type="predicted"/>
<dbReference type="Gramene" id="KVH90306">
    <property type="protein sequence ID" value="KVH90306"/>
    <property type="gene ID" value="Ccrd_007688"/>
</dbReference>
<gene>
    <name evidence="3" type="ORF">Ccrd_007688</name>
</gene>
<dbReference type="Pfam" id="PF09133">
    <property type="entry name" value="SANTA"/>
    <property type="match status" value="1"/>
</dbReference>
<keyword evidence="4" id="KW-1185">Reference proteome</keyword>
<dbReference type="InterPro" id="IPR015216">
    <property type="entry name" value="SANTA"/>
</dbReference>
<dbReference type="InterPro" id="IPR053090">
    <property type="entry name" value="Centromere_KNL-2_homolog"/>
</dbReference>
<dbReference type="Proteomes" id="UP000243975">
    <property type="component" value="Unassembled WGS sequence"/>
</dbReference>
<dbReference type="AlphaFoldDB" id="A0A103XGI7"/>
<keyword evidence="1" id="KW-0812">Transmembrane</keyword>
<dbReference type="PANTHER" id="PTHR35311:SF1">
    <property type="entry name" value="PROTEIN EMBRYO DEFECTIVE 1674"/>
    <property type="match status" value="1"/>
</dbReference>
<evidence type="ECO:0000256" key="1">
    <source>
        <dbReference type="SAM" id="Phobius"/>
    </source>
</evidence>
<keyword evidence="1" id="KW-0472">Membrane</keyword>
<protein>
    <submittedName>
        <fullName evidence="3">SANT associated</fullName>
    </submittedName>
</protein>
<comment type="caution">
    <text evidence="3">The sequence shown here is derived from an EMBL/GenBank/DDBJ whole genome shotgun (WGS) entry which is preliminary data.</text>
</comment>
<accession>A0A103XGI7</accession>
<name>A0A103XGI7_CYNCS</name>
<keyword evidence="1" id="KW-1133">Transmembrane helix</keyword>
<sequence>MPKLSTASKTPISSSNRKSVFLREWWLIEVERDSKLGIGGFVNRETLGSRGMRLLGSASVGKRYNLNAPENGIQVFASAAIAKRLDNNTLEAVDGITITISGCINRSRTLSYGFSAEYAAKSYRDKCANTTKRSLPMSFDDLPVTRVRDILLSTNGESESCAFTSIILRDILKQCSGHSLNQNGSSVDSVIETEFDHKQHDGLSLLNPTQKIIKDAHKIHKFPVDLHDRDMKSSKEIEDDYKQGNDGSISNANKISKESQANTHTQAAVYISSQPAANLAASSQKLTRTNSVSKTRTLPRLILVLVLSTLALFVSMISILQVIKVSDIVKIGCTHTRDTFRESSKGCLLSVLRRRGSGCCSVLLTGEKRAAKLLFGPAVWRG</sequence>
<reference evidence="3 4" key="1">
    <citation type="journal article" date="2016" name="Sci. Rep.">
        <title>The genome sequence of the outbreeding globe artichoke constructed de novo incorporating a phase-aware low-pass sequencing strategy of F1 progeny.</title>
        <authorList>
            <person name="Scaglione D."/>
            <person name="Reyes-Chin-Wo S."/>
            <person name="Acquadro A."/>
            <person name="Froenicke L."/>
            <person name="Portis E."/>
            <person name="Beitel C."/>
            <person name="Tirone M."/>
            <person name="Mauro R."/>
            <person name="Lo Monaco A."/>
            <person name="Mauromicale G."/>
            <person name="Faccioli P."/>
            <person name="Cattivelli L."/>
            <person name="Rieseberg L."/>
            <person name="Michelmore R."/>
            <person name="Lanteri S."/>
        </authorList>
    </citation>
    <scope>NUCLEOTIDE SEQUENCE [LARGE SCALE GENOMIC DNA]</scope>
    <source>
        <strain evidence="3">2C</strain>
    </source>
</reference>
<feature type="domain" description="SANTA" evidence="2">
    <location>
        <begin position="71"/>
        <end position="119"/>
    </location>
</feature>
<organism evidence="3 4">
    <name type="scientific">Cynara cardunculus var. scolymus</name>
    <name type="common">Globe artichoke</name>
    <name type="synonym">Cynara scolymus</name>
    <dbReference type="NCBI Taxonomy" id="59895"/>
    <lineage>
        <taxon>Eukaryota</taxon>
        <taxon>Viridiplantae</taxon>
        <taxon>Streptophyta</taxon>
        <taxon>Embryophyta</taxon>
        <taxon>Tracheophyta</taxon>
        <taxon>Spermatophyta</taxon>
        <taxon>Magnoliopsida</taxon>
        <taxon>eudicotyledons</taxon>
        <taxon>Gunneridae</taxon>
        <taxon>Pentapetalae</taxon>
        <taxon>asterids</taxon>
        <taxon>campanulids</taxon>
        <taxon>Asterales</taxon>
        <taxon>Asteraceae</taxon>
        <taxon>Carduoideae</taxon>
        <taxon>Cardueae</taxon>
        <taxon>Carduinae</taxon>
        <taxon>Cynara</taxon>
    </lineage>
</organism>
<evidence type="ECO:0000313" key="4">
    <source>
        <dbReference type="Proteomes" id="UP000243975"/>
    </source>
</evidence>
<dbReference type="STRING" id="59895.A0A103XGI7"/>
<dbReference type="OMA" id="CANTTKR"/>